<feature type="transmembrane region" description="Helical" evidence="9">
    <location>
        <begin position="422"/>
        <end position="440"/>
    </location>
</feature>
<dbReference type="GO" id="GO:0005886">
    <property type="term" value="C:plasma membrane"/>
    <property type="evidence" value="ECO:0007669"/>
    <property type="project" value="UniProtKB-SubCell"/>
</dbReference>
<dbReference type="Pfam" id="PF07690">
    <property type="entry name" value="MFS_1"/>
    <property type="match status" value="1"/>
</dbReference>
<accession>A0A1H3JBU9</accession>
<dbReference type="CDD" id="cd01672">
    <property type="entry name" value="TMPK"/>
    <property type="match status" value="1"/>
</dbReference>
<dbReference type="GO" id="GO:0004798">
    <property type="term" value="F:dTMP kinase activity"/>
    <property type="evidence" value="ECO:0007669"/>
    <property type="project" value="UniProtKB-UniRule"/>
</dbReference>
<protein>
    <recommendedName>
        <fullName evidence="7">Thymidylate kinase</fullName>
        <ecNumber evidence="7">2.7.4.9</ecNumber>
    </recommendedName>
    <alternativeName>
        <fullName evidence="7">dTMP kinase</fullName>
    </alternativeName>
</protein>
<feature type="transmembrane region" description="Helical" evidence="9">
    <location>
        <begin position="258"/>
        <end position="282"/>
    </location>
</feature>
<keyword evidence="12" id="KW-1185">Reference proteome</keyword>
<dbReference type="RefSeq" id="WP_091157001.1">
    <property type="nucleotide sequence ID" value="NZ_FNOT01000006.1"/>
</dbReference>
<evidence type="ECO:0000256" key="7">
    <source>
        <dbReference type="HAMAP-Rule" id="MF_00165"/>
    </source>
</evidence>
<comment type="function">
    <text evidence="7">Phosphorylation of dTMP to form dTDP in both de novo and salvage pathways of dTTP synthesis.</text>
</comment>
<keyword evidence="7" id="KW-0067">ATP-binding</keyword>
<feature type="transmembrane region" description="Helical" evidence="9">
    <location>
        <begin position="321"/>
        <end position="339"/>
    </location>
</feature>
<dbReference type="SUPFAM" id="SSF52540">
    <property type="entry name" value="P-loop containing nucleoside triphosphate hydrolases"/>
    <property type="match status" value="1"/>
</dbReference>
<dbReference type="InterPro" id="IPR011701">
    <property type="entry name" value="MFS"/>
</dbReference>
<evidence type="ECO:0000256" key="4">
    <source>
        <dbReference type="ARBA" id="ARBA00022692"/>
    </source>
</evidence>
<dbReference type="Gene3D" id="1.20.1250.20">
    <property type="entry name" value="MFS general substrate transporter like domains"/>
    <property type="match status" value="1"/>
</dbReference>
<comment type="caution">
    <text evidence="7">Lacks conserved residue(s) required for the propagation of feature annotation.</text>
</comment>
<dbReference type="CDD" id="cd06173">
    <property type="entry name" value="MFS_MefA_like"/>
    <property type="match status" value="1"/>
</dbReference>
<dbReference type="GO" id="GO:0005524">
    <property type="term" value="F:ATP binding"/>
    <property type="evidence" value="ECO:0007669"/>
    <property type="project" value="UniProtKB-UniRule"/>
</dbReference>
<dbReference type="InterPro" id="IPR036259">
    <property type="entry name" value="MFS_trans_sf"/>
</dbReference>
<dbReference type="SUPFAM" id="SSF103473">
    <property type="entry name" value="MFS general substrate transporter"/>
    <property type="match status" value="1"/>
</dbReference>
<dbReference type="Proteomes" id="UP000198921">
    <property type="component" value="Unassembled WGS sequence"/>
</dbReference>
<keyword evidence="4 9" id="KW-0812">Transmembrane</keyword>
<dbReference type="Pfam" id="PF02223">
    <property type="entry name" value="Thymidylate_kin"/>
    <property type="match status" value="1"/>
</dbReference>
<dbReference type="PANTHER" id="PTHR43266:SF2">
    <property type="entry name" value="MAJOR FACILITATOR SUPERFAMILY (MFS) PROFILE DOMAIN-CONTAINING PROTEIN"/>
    <property type="match status" value="1"/>
</dbReference>
<dbReference type="InterPro" id="IPR027417">
    <property type="entry name" value="P-loop_NTPase"/>
</dbReference>
<feature type="transmembrane region" description="Helical" evidence="9">
    <location>
        <begin position="33"/>
        <end position="55"/>
    </location>
</feature>
<dbReference type="GO" id="GO:0022857">
    <property type="term" value="F:transmembrane transporter activity"/>
    <property type="evidence" value="ECO:0007669"/>
    <property type="project" value="InterPro"/>
</dbReference>
<comment type="catalytic activity">
    <reaction evidence="7">
        <text>dTMP + ATP = dTDP + ADP</text>
        <dbReference type="Rhea" id="RHEA:13517"/>
        <dbReference type="ChEBI" id="CHEBI:30616"/>
        <dbReference type="ChEBI" id="CHEBI:58369"/>
        <dbReference type="ChEBI" id="CHEBI:63528"/>
        <dbReference type="ChEBI" id="CHEBI:456216"/>
        <dbReference type="EC" id="2.7.4.9"/>
    </reaction>
</comment>
<keyword evidence="7" id="KW-0545">Nucleotide biosynthesis</keyword>
<evidence type="ECO:0000256" key="3">
    <source>
        <dbReference type="ARBA" id="ARBA00022475"/>
    </source>
</evidence>
<evidence type="ECO:0000256" key="6">
    <source>
        <dbReference type="ARBA" id="ARBA00023136"/>
    </source>
</evidence>
<feature type="transmembrane region" description="Helical" evidence="9">
    <location>
        <begin position="379"/>
        <end position="402"/>
    </location>
</feature>
<evidence type="ECO:0000259" key="10">
    <source>
        <dbReference type="Pfam" id="PF02223"/>
    </source>
</evidence>
<keyword evidence="6 9" id="KW-0472">Membrane</keyword>
<keyword evidence="7" id="KW-0547">Nucleotide-binding</keyword>
<evidence type="ECO:0000256" key="9">
    <source>
        <dbReference type="SAM" id="Phobius"/>
    </source>
</evidence>
<evidence type="ECO:0000256" key="1">
    <source>
        <dbReference type="ARBA" id="ARBA00004651"/>
    </source>
</evidence>
<feature type="region of interest" description="Disordered" evidence="8">
    <location>
        <begin position="690"/>
        <end position="727"/>
    </location>
</feature>
<dbReference type="GO" id="GO:0006235">
    <property type="term" value="P:dTTP biosynthetic process"/>
    <property type="evidence" value="ECO:0007669"/>
    <property type="project" value="UniProtKB-UniRule"/>
</dbReference>
<feature type="transmembrane region" description="Helical" evidence="9">
    <location>
        <begin position="196"/>
        <end position="220"/>
    </location>
</feature>
<dbReference type="EMBL" id="FNOT01000006">
    <property type="protein sequence ID" value="SDY37443.1"/>
    <property type="molecule type" value="Genomic_DNA"/>
</dbReference>
<name>A0A1H3JBU9_9ACTN</name>
<evidence type="ECO:0000313" key="11">
    <source>
        <dbReference type="EMBL" id="SDY37443.1"/>
    </source>
</evidence>
<evidence type="ECO:0000256" key="5">
    <source>
        <dbReference type="ARBA" id="ARBA00022989"/>
    </source>
</evidence>
<comment type="subcellular location">
    <subcellularLocation>
        <location evidence="1">Cell membrane</location>
        <topology evidence="1">Multi-pass membrane protein</topology>
    </subcellularLocation>
</comment>
<feature type="domain" description="Thymidylate kinase-like" evidence="10">
    <location>
        <begin position="550"/>
        <end position="629"/>
    </location>
</feature>
<reference evidence="12" key="1">
    <citation type="submission" date="2016-10" db="EMBL/GenBank/DDBJ databases">
        <authorList>
            <person name="Varghese N."/>
            <person name="Submissions S."/>
        </authorList>
    </citation>
    <scope>NUCLEOTIDE SEQUENCE [LARGE SCALE GENOMIC DNA]</scope>
    <source>
        <strain evidence="12">DSM 45422</strain>
    </source>
</reference>
<keyword evidence="5 9" id="KW-1133">Transmembrane helix</keyword>
<proteinExistence type="inferred from homology"/>
<dbReference type="Gene3D" id="3.40.50.300">
    <property type="entry name" value="P-loop containing nucleotide triphosphate hydrolases"/>
    <property type="match status" value="1"/>
</dbReference>
<organism evidence="11 12">
    <name type="scientific">Geodermatophilus africanus</name>
    <dbReference type="NCBI Taxonomy" id="1137993"/>
    <lineage>
        <taxon>Bacteria</taxon>
        <taxon>Bacillati</taxon>
        <taxon>Actinomycetota</taxon>
        <taxon>Actinomycetes</taxon>
        <taxon>Geodermatophilales</taxon>
        <taxon>Geodermatophilaceae</taxon>
        <taxon>Geodermatophilus</taxon>
    </lineage>
</organism>
<dbReference type="InterPro" id="IPR039430">
    <property type="entry name" value="Thymidylate_kin-like_dom"/>
</dbReference>
<feature type="transmembrane region" description="Helical" evidence="9">
    <location>
        <begin position="345"/>
        <end position="367"/>
    </location>
</feature>
<dbReference type="STRING" id="1137993.SAMN05660209_02746"/>
<dbReference type="InterPro" id="IPR018094">
    <property type="entry name" value="Thymidylate_kinase"/>
</dbReference>
<sequence length="727" mass="75944">MTEERATAGPAPDRGRPDNAFLALVRIPVFRRLWAAIAVSSLGDWLGLLATTAMAQQLTRGESLAVQGAAISGVILTRLLPDLLLGPLAGALADRLDRRTTVVVGELLALTLYLSIAVTYELTWLYVAQFLVEAVGLFTNPAKQAMWVSIVPRERLAVANQVSLFSVYGAVPVAALLFALLSTASRLIGEGDGSEARTAIVVALVFNAGSFGLSAATVLFSRRLIPGTPVDRDGGQRNVFSLVVEGVAFLRGQPFMRALYVGVIGAFGAGGLTVGVAQLYVATLRAGAAGYSVVFGVVFTGLAIGMLAGPRILPTVPRRSVFTHAIGLAGVALLVMSVLRDFVLATAAAFCVGLFAGVSWIIGYTLIGFEVEDRLRGRVFAFVISSVRIVLLLAVAVGPGLAGLLGTHDVRLGDLVLTLTGPGLTLLVGGVLALGVSAYATRQVVPARSRTRVRDVLRLLWGRSDLFSAASHGTGLFVVVEGADRELTRRYTADLAQVLRDFGCPVEVTAEPSDTRLGRQVRGLLFPALPGSGTGFPEPEPTVDDTGRPVTVHTAALLAAADRAQHVATVVRPALERNRVVVNTHYVDTSIAFHGAGQGLDGDRIFRTSLWATRGLLPDLTVVVDSPVTSAPAGADAEAVRRAFLALAEAAPDRYVVVPGELLGSGDTEGLVSPVVRRRLATLVATRYPAAESAASAPHPPTDVPTGPETPGAASPAAAERTGRSVG</sequence>
<evidence type="ECO:0000256" key="8">
    <source>
        <dbReference type="SAM" id="MobiDB-lite"/>
    </source>
</evidence>
<comment type="similarity">
    <text evidence="7">Belongs to the thymidylate kinase family.</text>
</comment>
<keyword evidence="3" id="KW-1003">Cell membrane</keyword>
<gene>
    <name evidence="7" type="primary">tmk</name>
    <name evidence="11" type="ORF">SAMN05660209_02746</name>
</gene>
<dbReference type="EC" id="2.7.4.9" evidence="7"/>
<feature type="transmembrane region" description="Helical" evidence="9">
    <location>
        <begin position="162"/>
        <end position="184"/>
    </location>
</feature>
<dbReference type="OrthoDB" id="9774907at2"/>
<keyword evidence="7 11" id="KW-0418">Kinase</keyword>
<keyword evidence="2" id="KW-0813">Transport</keyword>
<dbReference type="PANTHER" id="PTHR43266">
    <property type="entry name" value="MACROLIDE-EFFLUX PROTEIN"/>
    <property type="match status" value="1"/>
</dbReference>
<dbReference type="GO" id="GO:0006233">
    <property type="term" value="P:dTDP biosynthetic process"/>
    <property type="evidence" value="ECO:0007669"/>
    <property type="project" value="InterPro"/>
</dbReference>
<dbReference type="AlphaFoldDB" id="A0A1H3JBU9"/>
<feature type="transmembrane region" description="Helical" evidence="9">
    <location>
        <begin position="75"/>
        <end position="93"/>
    </location>
</feature>
<dbReference type="HAMAP" id="MF_00165">
    <property type="entry name" value="Thymidylate_kinase"/>
    <property type="match status" value="1"/>
</dbReference>
<feature type="transmembrane region" description="Helical" evidence="9">
    <location>
        <begin position="288"/>
        <end position="309"/>
    </location>
</feature>
<keyword evidence="7" id="KW-0808">Transferase</keyword>
<evidence type="ECO:0000313" key="12">
    <source>
        <dbReference type="Proteomes" id="UP000198921"/>
    </source>
</evidence>
<evidence type="ECO:0000256" key="2">
    <source>
        <dbReference type="ARBA" id="ARBA00022448"/>
    </source>
</evidence>